<dbReference type="PANTHER" id="PTHR33371">
    <property type="entry name" value="INTERMEMBRANE PHOSPHOLIPID TRANSPORT SYSTEM BINDING PROTEIN MLAD-RELATED"/>
    <property type="match status" value="1"/>
</dbReference>
<feature type="region of interest" description="Disordered" evidence="1">
    <location>
        <begin position="328"/>
        <end position="362"/>
    </location>
</feature>
<name>A0ABW5GVN1_9PSEU</name>
<gene>
    <name evidence="4" type="ORF">ACFSYJ_40200</name>
</gene>
<evidence type="ECO:0000256" key="1">
    <source>
        <dbReference type="SAM" id="MobiDB-lite"/>
    </source>
</evidence>
<comment type="caution">
    <text evidence="4">The sequence shown here is derived from an EMBL/GenBank/DDBJ whole genome shotgun (WGS) entry which is preliminary data.</text>
</comment>
<evidence type="ECO:0000259" key="2">
    <source>
        <dbReference type="Pfam" id="PF02470"/>
    </source>
</evidence>
<feature type="compositionally biased region" description="Low complexity" evidence="1">
    <location>
        <begin position="334"/>
        <end position="346"/>
    </location>
</feature>
<feature type="domain" description="Mammalian cell entry C-terminal" evidence="3">
    <location>
        <begin position="113"/>
        <end position="282"/>
    </location>
</feature>
<dbReference type="Proteomes" id="UP001597419">
    <property type="component" value="Unassembled WGS sequence"/>
</dbReference>
<dbReference type="PANTHER" id="PTHR33371:SF15">
    <property type="entry name" value="LIPOPROTEIN LPRN"/>
    <property type="match status" value="1"/>
</dbReference>
<keyword evidence="5" id="KW-1185">Reference proteome</keyword>
<dbReference type="InterPro" id="IPR005693">
    <property type="entry name" value="Mce"/>
</dbReference>
<dbReference type="NCBIfam" id="TIGR00996">
    <property type="entry name" value="Mtu_fam_mce"/>
    <property type="match status" value="1"/>
</dbReference>
<protein>
    <submittedName>
        <fullName evidence="4">MCE family protein</fullName>
    </submittedName>
</protein>
<dbReference type="InterPro" id="IPR003399">
    <property type="entry name" value="Mce/MlaD"/>
</dbReference>
<dbReference type="Pfam" id="PF11887">
    <property type="entry name" value="Mce4_CUP1"/>
    <property type="match status" value="1"/>
</dbReference>
<reference evidence="5" key="1">
    <citation type="journal article" date="2019" name="Int. J. Syst. Evol. Microbiol.">
        <title>The Global Catalogue of Microorganisms (GCM) 10K type strain sequencing project: providing services to taxonomists for standard genome sequencing and annotation.</title>
        <authorList>
            <consortium name="The Broad Institute Genomics Platform"/>
            <consortium name="The Broad Institute Genome Sequencing Center for Infectious Disease"/>
            <person name="Wu L."/>
            <person name="Ma J."/>
        </authorList>
    </citation>
    <scope>NUCLEOTIDE SEQUENCE [LARGE SCALE GENOMIC DNA]</scope>
    <source>
        <strain evidence="5">CGMCC 4.7643</strain>
    </source>
</reference>
<dbReference type="InterPro" id="IPR052336">
    <property type="entry name" value="MlaD_Phospholipid_Transporter"/>
</dbReference>
<sequence>MAVLLVATGCGGGMSDLPLPGGADLGDRPYAVRVQFADVADLVPQAAVKVGEVPVGKVTAITLGADNHTVTVDVTVNRAATLPANATARLRQSSLLGEKYVDLSPPTGQAARGQLADGATIPVSRTSKTAEVEQVLGAVSLLLNGGGLEQAQTITKELNQAMSGNETRIRSLLANVTTLASTLDSQRDAITRAIDGVARLSATIAKQRGDVANALEKLTPGVQVLNQQREQFTGLLRAVDRLSGVAVDTVNRSSDDLVADLRALAPTLRQLAAAGDALPKSLELLLTFPFSDAGLDVIKGDYANAAIVADFKLDSLLNNFGRSAQPIIPLPGTTAGPDPDAARTAPPALPLPGDPASPVQKGPTGLGGLLGAILGGGH</sequence>
<organism evidence="4 5">
    <name type="scientific">Amycolatopsis samaneae</name>
    <dbReference type="NCBI Taxonomy" id="664691"/>
    <lineage>
        <taxon>Bacteria</taxon>
        <taxon>Bacillati</taxon>
        <taxon>Actinomycetota</taxon>
        <taxon>Actinomycetes</taxon>
        <taxon>Pseudonocardiales</taxon>
        <taxon>Pseudonocardiaceae</taxon>
        <taxon>Amycolatopsis</taxon>
    </lineage>
</organism>
<proteinExistence type="predicted"/>
<evidence type="ECO:0000313" key="4">
    <source>
        <dbReference type="EMBL" id="MFD2464896.1"/>
    </source>
</evidence>
<dbReference type="RefSeq" id="WP_345399547.1">
    <property type="nucleotide sequence ID" value="NZ_BAABHG010000010.1"/>
</dbReference>
<evidence type="ECO:0000259" key="3">
    <source>
        <dbReference type="Pfam" id="PF11887"/>
    </source>
</evidence>
<dbReference type="EMBL" id="JBHUKU010000028">
    <property type="protein sequence ID" value="MFD2464896.1"/>
    <property type="molecule type" value="Genomic_DNA"/>
</dbReference>
<evidence type="ECO:0000313" key="5">
    <source>
        <dbReference type="Proteomes" id="UP001597419"/>
    </source>
</evidence>
<dbReference type="Pfam" id="PF02470">
    <property type="entry name" value="MlaD"/>
    <property type="match status" value="1"/>
</dbReference>
<feature type="domain" description="Mce/MlaD" evidence="2">
    <location>
        <begin position="29"/>
        <end position="106"/>
    </location>
</feature>
<accession>A0ABW5GVN1</accession>
<dbReference type="InterPro" id="IPR024516">
    <property type="entry name" value="Mce_C"/>
</dbReference>